<dbReference type="EMBL" id="JBBMFM010000091">
    <property type="protein sequence ID" value="MEQ2427160.1"/>
    <property type="molecule type" value="Genomic_DNA"/>
</dbReference>
<dbReference type="Proteomes" id="UP001454086">
    <property type="component" value="Unassembled WGS sequence"/>
</dbReference>
<dbReference type="PANTHER" id="PTHR43153">
    <property type="entry name" value="ELECTRON TRANSFER FLAVOPROTEIN ALPHA"/>
    <property type="match status" value="1"/>
</dbReference>
<evidence type="ECO:0000313" key="3">
    <source>
        <dbReference type="Proteomes" id="UP001454086"/>
    </source>
</evidence>
<protein>
    <submittedName>
        <fullName evidence="2">FAD-binding protein</fullName>
    </submittedName>
</protein>
<name>A0ABV1D9V0_9FIRM</name>
<gene>
    <name evidence="2" type="ORF">WMQ36_19520</name>
</gene>
<dbReference type="InterPro" id="IPR001308">
    <property type="entry name" value="ETF_a/FixB"/>
</dbReference>
<dbReference type="Pfam" id="PF00766">
    <property type="entry name" value="ETF_alpha"/>
    <property type="match status" value="1"/>
</dbReference>
<organism evidence="2 3">
    <name type="scientific">Enterocloster hominis</name>
    <name type="common">ex Hitch et al. 2024</name>
    <dbReference type="NCBI Taxonomy" id="1917870"/>
    <lineage>
        <taxon>Bacteria</taxon>
        <taxon>Bacillati</taxon>
        <taxon>Bacillota</taxon>
        <taxon>Clostridia</taxon>
        <taxon>Lachnospirales</taxon>
        <taxon>Lachnospiraceae</taxon>
        <taxon>Enterocloster</taxon>
    </lineage>
</organism>
<comment type="caution">
    <text evidence="2">The sequence shown here is derived from an EMBL/GenBank/DDBJ whole genome shotgun (WGS) entry which is preliminary data.</text>
</comment>
<sequence>MTCYLILNMWAGEWERQWAGLWQAYINICSCCQSVRVIVFSGLSHELGFVQGLKVDGALILEDAFYNPENLLSEIEKNSNRNAVYIFGYGDHSHEMAVRLAFRLGGDSLTAVNRFWFEGGCILAARNVYSNNMEGTFCVKRFPFCVSLVRSTEKTAPGISGPIPDVRRKNISDNSGYVMEYSEEPVGTDCSLEDARILIALGRGVRTKEDYRKAEELARMLGAGIVASRPLVMQGIAPLERLVGASGIIAHPRLCIAAGVSGAAAFYVGIEKSGYIIAINTDPDAFIMSRADVAVERDYREVFGALRKYLIEEGMPDDFADGGKI</sequence>
<dbReference type="SUPFAM" id="SSF52467">
    <property type="entry name" value="DHS-like NAD/FAD-binding domain"/>
    <property type="match status" value="1"/>
</dbReference>
<evidence type="ECO:0000259" key="1">
    <source>
        <dbReference type="Pfam" id="PF00766"/>
    </source>
</evidence>
<dbReference type="Gene3D" id="3.40.50.1220">
    <property type="entry name" value="TPP-binding domain"/>
    <property type="match status" value="1"/>
</dbReference>
<keyword evidence="3" id="KW-1185">Reference proteome</keyword>
<dbReference type="InterPro" id="IPR029035">
    <property type="entry name" value="DHS-like_NAD/FAD-binding_dom"/>
</dbReference>
<dbReference type="SUPFAM" id="SSF52402">
    <property type="entry name" value="Adenine nucleotide alpha hydrolases-like"/>
    <property type="match status" value="1"/>
</dbReference>
<feature type="domain" description="Electron transfer flavoprotein alpha subunit C-terminal" evidence="1">
    <location>
        <begin position="192"/>
        <end position="271"/>
    </location>
</feature>
<dbReference type="PANTHER" id="PTHR43153:SF1">
    <property type="entry name" value="ELECTRON TRANSFER FLAVOPROTEIN SUBUNIT ALPHA, MITOCHONDRIAL"/>
    <property type="match status" value="1"/>
</dbReference>
<dbReference type="InterPro" id="IPR014731">
    <property type="entry name" value="ETF_asu_C"/>
</dbReference>
<reference evidence="2 3" key="1">
    <citation type="submission" date="2024-03" db="EMBL/GenBank/DDBJ databases">
        <title>Human intestinal bacterial collection.</title>
        <authorList>
            <person name="Pauvert C."/>
            <person name="Hitch T.C.A."/>
            <person name="Clavel T."/>
        </authorList>
    </citation>
    <scope>NUCLEOTIDE SEQUENCE [LARGE SCALE GENOMIC DNA]</scope>
    <source>
        <strain evidence="2 3">CLA-SR-H021</strain>
    </source>
</reference>
<dbReference type="RefSeq" id="WP_008722547.1">
    <property type="nucleotide sequence ID" value="NZ_JBBMFM010000091.1"/>
</dbReference>
<proteinExistence type="predicted"/>
<evidence type="ECO:0000313" key="2">
    <source>
        <dbReference type="EMBL" id="MEQ2427160.1"/>
    </source>
</evidence>
<accession>A0ABV1D9V0</accession>